<dbReference type="Proteomes" id="UP000027195">
    <property type="component" value="Unassembled WGS sequence"/>
</dbReference>
<evidence type="ECO:0000313" key="1">
    <source>
        <dbReference type="EMBL" id="KDQ15875.1"/>
    </source>
</evidence>
<gene>
    <name evidence="1" type="ORF">BOTBODRAFT_31333</name>
</gene>
<evidence type="ECO:0000313" key="2">
    <source>
        <dbReference type="Proteomes" id="UP000027195"/>
    </source>
</evidence>
<dbReference type="OrthoDB" id="3139399at2759"/>
<dbReference type="EMBL" id="KL198030">
    <property type="protein sequence ID" value="KDQ15875.1"/>
    <property type="molecule type" value="Genomic_DNA"/>
</dbReference>
<name>A0A067MME8_BOTB1</name>
<keyword evidence="2" id="KW-1185">Reference proteome</keyword>
<dbReference type="STRING" id="930990.A0A067MME8"/>
<dbReference type="AlphaFoldDB" id="A0A067MME8"/>
<dbReference type="Gene3D" id="1.20.1280.50">
    <property type="match status" value="1"/>
</dbReference>
<protein>
    <submittedName>
        <fullName evidence="1">Uncharacterized protein</fullName>
    </submittedName>
</protein>
<dbReference type="InParanoid" id="A0A067MME8"/>
<organism evidence="1 2">
    <name type="scientific">Botryobasidium botryosum (strain FD-172 SS1)</name>
    <dbReference type="NCBI Taxonomy" id="930990"/>
    <lineage>
        <taxon>Eukaryota</taxon>
        <taxon>Fungi</taxon>
        <taxon>Dikarya</taxon>
        <taxon>Basidiomycota</taxon>
        <taxon>Agaricomycotina</taxon>
        <taxon>Agaricomycetes</taxon>
        <taxon>Cantharellales</taxon>
        <taxon>Botryobasidiaceae</taxon>
        <taxon>Botryobasidium</taxon>
    </lineage>
</organism>
<reference evidence="2" key="1">
    <citation type="journal article" date="2014" name="Proc. Natl. Acad. Sci. U.S.A.">
        <title>Extensive sampling of basidiomycete genomes demonstrates inadequacy of the white-rot/brown-rot paradigm for wood decay fungi.</title>
        <authorList>
            <person name="Riley R."/>
            <person name="Salamov A.A."/>
            <person name="Brown D.W."/>
            <person name="Nagy L.G."/>
            <person name="Floudas D."/>
            <person name="Held B.W."/>
            <person name="Levasseur A."/>
            <person name="Lombard V."/>
            <person name="Morin E."/>
            <person name="Otillar R."/>
            <person name="Lindquist E.A."/>
            <person name="Sun H."/>
            <person name="LaButti K.M."/>
            <person name="Schmutz J."/>
            <person name="Jabbour D."/>
            <person name="Luo H."/>
            <person name="Baker S.E."/>
            <person name="Pisabarro A.G."/>
            <person name="Walton J.D."/>
            <person name="Blanchette R.A."/>
            <person name="Henrissat B."/>
            <person name="Martin F."/>
            <person name="Cullen D."/>
            <person name="Hibbett D.S."/>
            <person name="Grigoriev I.V."/>
        </authorList>
    </citation>
    <scope>NUCLEOTIDE SEQUENCE [LARGE SCALE GENOMIC DNA]</scope>
    <source>
        <strain evidence="2">FD-172 SS1</strain>
    </source>
</reference>
<accession>A0A067MME8</accession>
<dbReference type="SUPFAM" id="SSF52047">
    <property type="entry name" value="RNI-like"/>
    <property type="match status" value="1"/>
</dbReference>
<sequence length="572" mass="63835">MDPASPSQLVSRFMPALIDQIRLGLPPVSGQRENLENEGHAICLALDLIKVHTATALSRVHYRRNGFAPVHRLPIELLARIFEFATTGSNHSNGTLFRDVGMVISWVCKVWRGVALHTPTLWTNIDALSAVHTSIFLERSKGAPLDVTIDFGAMLPSSPDDERFVRLASQINRWRSLKVRRYAWPHGDVLGRLISNPAPNLEVVDFLNTFSWRNDVDAPAFSTNPFAGSTPRLRELSTSVFCFPLSHSIYSDLAILHISRACLHEPHFLLPVLARCPQLVELHAHGVIWWPDMSAELPPLSHDIVHLPYLADLQLSMSATAVQYLLTHITTPSSLRVALKSPLDLDETLGHILPPHPDSLRLLREICHLTMSVGENSLDCELRGQTADLKTSLHIVVSGSPGNGSVARVFPYIKQILLMMPLKSFFLDSFSKKQWSATTLRQTLLAFPSIHTLIFHDCHQKFLQLLLSPPQSLCPRLHTLVLSKCSIPGSTLISLVRSRTATRHDEAGRLQRLEIAEPKIIIPTTEVFQMVQLLQEVVFRPPARMMGLQECLMPARVTSNSNGSEPNQPIIL</sequence>
<dbReference type="HOGENOM" id="CLU_024199_1_2_1"/>
<proteinExistence type="predicted"/>